<dbReference type="AlphaFoldDB" id="A0AAW1IBF4"/>
<keyword evidence="2" id="KW-0378">Hydrolase</keyword>
<reference evidence="2 3" key="1">
    <citation type="journal article" date="2024" name="BMC Genomics">
        <title>De novo assembly and annotation of Popillia japonica's genome with initial clues to its potential as an invasive pest.</title>
        <authorList>
            <person name="Cucini C."/>
            <person name="Boschi S."/>
            <person name="Funari R."/>
            <person name="Cardaioli E."/>
            <person name="Iannotti N."/>
            <person name="Marturano G."/>
            <person name="Paoli F."/>
            <person name="Bruttini M."/>
            <person name="Carapelli A."/>
            <person name="Frati F."/>
            <person name="Nardi F."/>
        </authorList>
    </citation>
    <scope>NUCLEOTIDE SEQUENCE [LARGE SCALE GENOMIC DNA]</scope>
    <source>
        <strain evidence="2">DMR45628</strain>
    </source>
</reference>
<feature type="domain" description="Endonuclease/exonuclease/phosphatase" evidence="1">
    <location>
        <begin position="102"/>
        <end position="156"/>
    </location>
</feature>
<dbReference type="Proteomes" id="UP001458880">
    <property type="component" value="Unassembled WGS sequence"/>
</dbReference>
<dbReference type="Pfam" id="PF14529">
    <property type="entry name" value="Exo_endo_phos_2"/>
    <property type="match status" value="1"/>
</dbReference>
<evidence type="ECO:0000313" key="2">
    <source>
        <dbReference type="EMBL" id="KAK9686493.1"/>
    </source>
</evidence>
<name>A0AAW1IBF4_POPJA</name>
<accession>A0AAW1IBF4</accession>
<evidence type="ECO:0000259" key="1">
    <source>
        <dbReference type="Pfam" id="PF14529"/>
    </source>
</evidence>
<dbReference type="InterPro" id="IPR005135">
    <property type="entry name" value="Endo/exonuclease/phosphatase"/>
</dbReference>
<evidence type="ECO:0000313" key="3">
    <source>
        <dbReference type="Proteomes" id="UP001458880"/>
    </source>
</evidence>
<keyword evidence="2" id="KW-0255">Endonuclease</keyword>
<keyword evidence="3" id="KW-1185">Reference proteome</keyword>
<dbReference type="EMBL" id="JASPKY010000701">
    <property type="protein sequence ID" value="KAK9686493.1"/>
    <property type="molecule type" value="Genomic_DNA"/>
</dbReference>
<protein>
    <submittedName>
        <fullName evidence="2">Endonuclease-reverse transcriptase</fullName>
    </submittedName>
</protein>
<sequence length="158" mass="17834">MTLKILQTNLGRGRRAHDLAYATAKQSNVDILIVGEPNKKIVDGKKWVTDGSKDVAILFVNKCLVVTNVERKKGYLVNKCLVVTNVERKKGYLRVNLGKWDLYCCYISPNISIEEYMKLVDEIANQVKTTKREAVIAGDVNAKSHMWESPKTDSIGEY</sequence>
<dbReference type="Gene3D" id="3.60.10.10">
    <property type="entry name" value="Endonuclease/exonuclease/phosphatase"/>
    <property type="match status" value="1"/>
</dbReference>
<proteinExistence type="predicted"/>
<gene>
    <name evidence="2" type="ORF">QE152_g37154</name>
</gene>
<dbReference type="InterPro" id="IPR036691">
    <property type="entry name" value="Endo/exonu/phosph_ase_sf"/>
</dbReference>
<comment type="caution">
    <text evidence="2">The sequence shown here is derived from an EMBL/GenBank/DDBJ whole genome shotgun (WGS) entry which is preliminary data.</text>
</comment>
<dbReference type="GO" id="GO:0004519">
    <property type="term" value="F:endonuclease activity"/>
    <property type="evidence" value="ECO:0007669"/>
    <property type="project" value="UniProtKB-KW"/>
</dbReference>
<keyword evidence="2" id="KW-0540">Nuclease</keyword>
<dbReference type="SUPFAM" id="SSF56219">
    <property type="entry name" value="DNase I-like"/>
    <property type="match status" value="1"/>
</dbReference>
<organism evidence="2 3">
    <name type="scientific">Popillia japonica</name>
    <name type="common">Japanese beetle</name>
    <dbReference type="NCBI Taxonomy" id="7064"/>
    <lineage>
        <taxon>Eukaryota</taxon>
        <taxon>Metazoa</taxon>
        <taxon>Ecdysozoa</taxon>
        <taxon>Arthropoda</taxon>
        <taxon>Hexapoda</taxon>
        <taxon>Insecta</taxon>
        <taxon>Pterygota</taxon>
        <taxon>Neoptera</taxon>
        <taxon>Endopterygota</taxon>
        <taxon>Coleoptera</taxon>
        <taxon>Polyphaga</taxon>
        <taxon>Scarabaeiformia</taxon>
        <taxon>Scarabaeidae</taxon>
        <taxon>Rutelinae</taxon>
        <taxon>Popillia</taxon>
    </lineage>
</organism>